<organism evidence="2 3">
    <name type="scientific">Escherichia coli</name>
    <dbReference type="NCBI Taxonomy" id="562"/>
    <lineage>
        <taxon>Bacteria</taxon>
        <taxon>Pseudomonadati</taxon>
        <taxon>Pseudomonadota</taxon>
        <taxon>Gammaproteobacteria</taxon>
        <taxon>Enterobacterales</taxon>
        <taxon>Enterobacteriaceae</taxon>
        <taxon>Escherichia</taxon>
    </lineage>
</organism>
<feature type="transmembrane region" description="Helical" evidence="1">
    <location>
        <begin position="34"/>
        <end position="54"/>
    </location>
</feature>
<evidence type="ECO:0000256" key="1">
    <source>
        <dbReference type="SAM" id="Phobius"/>
    </source>
</evidence>
<gene>
    <name evidence="2" type="ORF">NCTC9081_06186</name>
</gene>
<dbReference type="Proteomes" id="UP000254716">
    <property type="component" value="Unassembled WGS sequence"/>
</dbReference>
<dbReference type="EMBL" id="UGCV01000008">
    <property type="protein sequence ID" value="STJ20598.1"/>
    <property type="molecule type" value="Genomic_DNA"/>
</dbReference>
<name>A0A376WCM4_ECOLX</name>
<keyword evidence="1" id="KW-0472">Membrane</keyword>
<evidence type="ECO:0000313" key="2">
    <source>
        <dbReference type="EMBL" id="STJ20598.1"/>
    </source>
</evidence>
<accession>A0A376WCM4</accession>
<dbReference type="AlphaFoldDB" id="A0A376WCM4"/>
<keyword evidence="1" id="KW-1133">Transmembrane helix</keyword>
<evidence type="ECO:0000313" key="3">
    <source>
        <dbReference type="Proteomes" id="UP000254716"/>
    </source>
</evidence>
<feature type="transmembrane region" description="Helical" evidence="1">
    <location>
        <begin position="12"/>
        <end position="28"/>
    </location>
</feature>
<protein>
    <submittedName>
        <fullName evidence="2">Uncharacterized protein</fullName>
    </submittedName>
</protein>
<reference evidence="2 3" key="1">
    <citation type="submission" date="2018-06" db="EMBL/GenBank/DDBJ databases">
        <authorList>
            <consortium name="Pathogen Informatics"/>
            <person name="Doyle S."/>
        </authorList>
    </citation>
    <scope>NUCLEOTIDE SEQUENCE [LARGE SCALE GENOMIC DNA]</scope>
    <source>
        <strain evidence="2 3">NCTC9081</strain>
    </source>
</reference>
<keyword evidence="1" id="KW-0812">Transmembrane</keyword>
<sequence length="81" mass="9026">MTDEKKAEPGVLKVLCQLIFILIMRFVCGKVASLSLALISLSVVAESLVCQVLFQGQKSHQKILRMTIRGQICFCSTLRKN</sequence>
<proteinExistence type="predicted"/>